<comment type="subcellular location">
    <subcellularLocation>
        <location evidence="1">Nucleus</location>
    </subcellularLocation>
</comment>
<keyword evidence="4" id="KW-0804">Transcription</keyword>
<name>A0AAV9BZ78_ACOGR</name>
<dbReference type="AlphaFoldDB" id="A0AAV9BZ78"/>
<dbReference type="InterPro" id="IPR006939">
    <property type="entry name" value="SNF5"/>
</dbReference>
<evidence type="ECO:0000256" key="5">
    <source>
        <dbReference type="ARBA" id="ARBA00023242"/>
    </source>
</evidence>
<reference evidence="6" key="1">
    <citation type="journal article" date="2023" name="Nat. Commun.">
        <title>Diploid and tetraploid genomes of Acorus and the evolution of monocots.</title>
        <authorList>
            <person name="Ma L."/>
            <person name="Liu K.W."/>
            <person name="Li Z."/>
            <person name="Hsiao Y.Y."/>
            <person name="Qi Y."/>
            <person name="Fu T."/>
            <person name="Tang G.D."/>
            <person name="Zhang D."/>
            <person name="Sun W.H."/>
            <person name="Liu D.K."/>
            <person name="Li Y."/>
            <person name="Chen G.Z."/>
            <person name="Liu X.D."/>
            <person name="Liao X.Y."/>
            <person name="Jiang Y.T."/>
            <person name="Yu X."/>
            <person name="Hao Y."/>
            <person name="Huang J."/>
            <person name="Zhao X.W."/>
            <person name="Ke S."/>
            <person name="Chen Y.Y."/>
            <person name="Wu W.L."/>
            <person name="Hsu J.L."/>
            <person name="Lin Y.F."/>
            <person name="Huang M.D."/>
            <person name="Li C.Y."/>
            <person name="Huang L."/>
            <person name="Wang Z.W."/>
            <person name="Zhao X."/>
            <person name="Zhong W.Y."/>
            <person name="Peng D.H."/>
            <person name="Ahmad S."/>
            <person name="Lan S."/>
            <person name="Zhang J.S."/>
            <person name="Tsai W.C."/>
            <person name="Van de Peer Y."/>
            <person name="Liu Z.J."/>
        </authorList>
    </citation>
    <scope>NUCLEOTIDE SEQUENCE</scope>
    <source>
        <strain evidence="6">SCP</strain>
    </source>
</reference>
<proteinExistence type="inferred from homology"/>
<protein>
    <submittedName>
        <fullName evidence="6">Chromatin structure-remodeling complex protein BSH</fullName>
    </submittedName>
</protein>
<evidence type="ECO:0000256" key="3">
    <source>
        <dbReference type="ARBA" id="ARBA00023015"/>
    </source>
</evidence>
<comment type="caution">
    <text evidence="6">The sequence shown here is derived from an EMBL/GenBank/DDBJ whole genome shotgun (WGS) entry which is preliminary data.</text>
</comment>
<sequence>MKSLPLNAYKQPVRFRMPTAENLIPMRLDIDVDGQRFKDSFLWNPNDPDSEMVIFAKRTVKDLGLPPGFVTQIAQSIQSQLMEFRALEGQEMYASERIVPIKLDLRVNKTVIRDQFLWDLSNFDSDPEEFARNFCSDLEIQDPEVGPAIAIAIREQLYEIVSQSVSSARETRVGKKGRRVAEYITPSRAANNAMDLTKLFGNKASVIRKRKEWDLYEPLVDILSNEEAEALDAKEERNARKYY</sequence>
<evidence type="ECO:0000256" key="2">
    <source>
        <dbReference type="ARBA" id="ARBA00010239"/>
    </source>
</evidence>
<evidence type="ECO:0000313" key="7">
    <source>
        <dbReference type="Proteomes" id="UP001179952"/>
    </source>
</evidence>
<dbReference type="Pfam" id="PF04855">
    <property type="entry name" value="SNF5"/>
    <property type="match status" value="1"/>
</dbReference>
<accession>A0AAV9BZ78</accession>
<gene>
    <name evidence="6" type="ORF">QJS04_geneDACA004719</name>
</gene>
<dbReference type="Proteomes" id="UP001179952">
    <property type="component" value="Unassembled WGS sequence"/>
</dbReference>
<organism evidence="6 7">
    <name type="scientific">Acorus gramineus</name>
    <name type="common">Dwarf sweet flag</name>
    <dbReference type="NCBI Taxonomy" id="55184"/>
    <lineage>
        <taxon>Eukaryota</taxon>
        <taxon>Viridiplantae</taxon>
        <taxon>Streptophyta</taxon>
        <taxon>Embryophyta</taxon>
        <taxon>Tracheophyta</taxon>
        <taxon>Spermatophyta</taxon>
        <taxon>Magnoliopsida</taxon>
        <taxon>Liliopsida</taxon>
        <taxon>Acoraceae</taxon>
        <taxon>Acorus</taxon>
    </lineage>
</organism>
<keyword evidence="7" id="KW-1185">Reference proteome</keyword>
<evidence type="ECO:0000256" key="4">
    <source>
        <dbReference type="ARBA" id="ARBA00023163"/>
    </source>
</evidence>
<comment type="similarity">
    <text evidence="2">Belongs to the SNF5 family.</text>
</comment>
<dbReference type="PANTHER" id="PTHR10019">
    <property type="entry name" value="SNF5"/>
    <property type="match status" value="1"/>
</dbReference>
<evidence type="ECO:0000256" key="1">
    <source>
        <dbReference type="ARBA" id="ARBA00004123"/>
    </source>
</evidence>
<keyword evidence="5" id="KW-0539">Nucleus</keyword>
<reference evidence="6" key="2">
    <citation type="submission" date="2023-06" db="EMBL/GenBank/DDBJ databases">
        <authorList>
            <person name="Ma L."/>
            <person name="Liu K.-W."/>
            <person name="Li Z."/>
            <person name="Hsiao Y.-Y."/>
            <person name="Qi Y."/>
            <person name="Fu T."/>
            <person name="Tang G."/>
            <person name="Zhang D."/>
            <person name="Sun W.-H."/>
            <person name="Liu D.-K."/>
            <person name="Li Y."/>
            <person name="Chen G.-Z."/>
            <person name="Liu X.-D."/>
            <person name="Liao X.-Y."/>
            <person name="Jiang Y.-T."/>
            <person name="Yu X."/>
            <person name="Hao Y."/>
            <person name="Huang J."/>
            <person name="Zhao X.-W."/>
            <person name="Ke S."/>
            <person name="Chen Y.-Y."/>
            <person name="Wu W.-L."/>
            <person name="Hsu J.-L."/>
            <person name="Lin Y.-F."/>
            <person name="Huang M.-D."/>
            <person name="Li C.-Y."/>
            <person name="Huang L."/>
            <person name="Wang Z.-W."/>
            <person name="Zhao X."/>
            <person name="Zhong W.-Y."/>
            <person name="Peng D.-H."/>
            <person name="Ahmad S."/>
            <person name="Lan S."/>
            <person name="Zhang J.-S."/>
            <person name="Tsai W.-C."/>
            <person name="Van De Peer Y."/>
            <person name="Liu Z.-J."/>
        </authorList>
    </citation>
    <scope>NUCLEOTIDE SEQUENCE</scope>
    <source>
        <strain evidence="6">SCP</strain>
        <tissue evidence="6">Leaves</tissue>
    </source>
</reference>
<dbReference type="GO" id="GO:0006338">
    <property type="term" value="P:chromatin remodeling"/>
    <property type="evidence" value="ECO:0007669"/>
    <property type="project" value="InterPro"/>
</dbReference>
<keyword evidence="3" id="KW-0805">Transcription regulation</keyword>
<dbReference type="GO" id="GO:0000228">
    <property type="term" value="C:nuclear chromosome"/>
    <property type="evidence" value="ECO:0007669"/>
    <property type="project" value="InterPro"/>
</dbReference>
<evidence type="ECO:0000313" key="6">
    <source>
        <dbReference type="EMBL" id="KAK1281269.1"/>
    </source>
</evidence>
<dbReference type="EMBL" id="JAUJYN010000001">
    <property type="protein sequence ID" value="KAK1281269.1"/>
    <property type="molecule type" value="Genomic_DNA"/>
</dbReference>